<gene>
    <name evidence="1" type="ORF">CHM34_11750</name>
</gene>
<dbReference type="PANTHER" id="PTHR30458:SF2">
    <property type="entry name" value="1,2-PHENYLACETYL-COA EPOXIDASE, SUBUNIT A"/>
    <property type="match status" value="1"/>
</dbReference>
<dbReference type="SUPFAM" id="SSF47240">
    <property type="entry name" value="Ferritin-like"/>
    <property type="match status" value="1"/>
</dbReference>
<dbReference type="InterPro" id="IPR012347">
    <property type="entry name" value="Ferritin-like"/>
</dbReference>
<organism evidence="1 2">
    <name type="scientific">Paludifilum halophilum</name>
    <dbReference type="NCBI Taxonomy" id="1642702"/>
    <lineage>
        <taxon>Bacteria</taxon>
        <taxon>Bacillati</taxon>
        <taxon>Bacillota</taxon>
        <taxon>Bacilli</taxon>
        <taxon>Bacillales</taxon>
        <taxon>Thermoactinomycetaceae</taxon>
        <taxon>Paludifilum</taxon>
    </lineage>
</organism>
<dbReference type="Pfam" id="PF05138">
    <property type="entry name" value="PaaA_PaaC"/>
    <property type="match status" value="1"/>
</dbReference>
<dbReference type="InterPro" id="IPR011881">
    <property type="entry name" value="PaaA"/>
</dbReference>
<evidence type="ECO:0000313" key="1">
    <source>
        <dbReference type="EMBL" id="OYD07073.1"/>
    </source>
</evidence>
<dbReference type="InterPro" id="IPR007814">
    <property type="entry name" value="PaaA_PaaC"/>
</dbReference>
<dbReference type="PANTHER" id="PTHR30458">
    <property type="entry name" value="PHENYLACETIC ACID DEGRADATION PROTEIN PAA"/>
    <property type="match status" value="1"/>
</dbReference>
<accession>A0A235B472</accession>
<protein>
    <submittedName>
        <fullName evidence="1">1,2-phenylacetyl-CoA epoxidase subunit A</fullName>
    </submittedName>
</protein>
<dbReference type="InterPro" id="IPR052703">
    <property type="entry name" value="Aromatic_CoA_ox/epox"/>
</dbReference>
<dbReference type="OrthoDB" id="5292502at2"/>
<comment type="caution">
    <text evidence="1">The sequence shown here is derived from an EMBL/GenBank/DDBJ whole genome shotgun (WGS) entry which is preliminary data.</text>
</comment>
<proteinExistence type="predicted"/>
<reference evidence="1 2" key="1">
    <citation type="submission" date="2017-07" db="EMBL/GenBank/DDBJ databases">
        <title>The genome sequence of Paludifilum halophilum highlights mechanisms for microbial adaptation to high salt environemnts.</title>
        <authorList>
            <person name="Belbahri L."/>
        </authorList>
    </citation>
    <scope>NUCLEOTIDE SEQUENCE [LARGE SCALE GENOMIC DNA]</scope>
    <source>
        <strain evidence="1 2">DSM 102817</strain>
    </source>
</reference>
<dbReference type="GO" id="GO:0097266">
    <property type="term" value="F:phenylacetyl-CoA 1,2-epoxidase activity"/>
    <property type="evidence" value="ECO:0007669"/>
    <property type="project" value="InterPro"/>
</dbReference>
<sequence>MTEEERQARFMERLERGEKIEATDWMPDEYRRLLLKLIHMHGVSEIMGAFPEKEWVPRAPTLKRKLAMMAKVQDEMGHGQLLLRVAEDIAAPLGKTREDLVTDLIDGRVKFHNVFHMEAPTWADAGVIGWLVDGAAIINQAALLETSYGPYARVLKRICAEESFHMQHGENIILALTGGTDEQRRMLQDAVNRWWESLLFFFGPVEVTEAARKMIQYKIRTKTNEELRQQFFNKYVPRIRSLGLTIPDPDLRYDEKEKRWRFTPPDWKRFSEIVRFNRGPKSRDRIRLRRFAHEEQRWVRKAMVRSGAAQSVV</sequence>
<dbReference type="GO" id="GO:0010124">
    <property type="term" value="P:phenylacetate catabolic process"/>
    <property type="evidence" value="ECO:0007669"/>
    <property type="project" value="InterPro"/>
</dbReference>
<dbReference type="Gene3D" id="1.20.1260.10">
    <property type="match status" value="1"/>
</dbReference>
<name>A0A235B472_9BACL</name>
<dbReference type="Proteomes" id="UP000215459">
    <property type="component" value="Unassembled WGS sequence"/>
</dbReference>
<dbReference type="GO" id="GO:0005829">
    <property type="term" value="C:cytosol"/>
    <property type="evidence" value="ECO:0007669"/>
    <property type="project" value="TreeGrafter"/>
</dbReference>
<dbReference type="NCBIfam" id="TIGR02156">
    <property type="entry name" value="PA_CoA_Oxy1"/>
    <property type="match status" value="1"/>
</dbReference>
<dbReference type="InterPro" id="IPR009078">
    <property type="entry name" value="Ferritin-like_SF"/>
</dbReference>
<dbReference type="AlphaFoldDB" id="A0A235B472"/>
<evidence type="ECO:0000313" key="2">
    <source>
        <dbReference type="Proteomes" id="UP000215459"/>
    </source>
</evidence>
<dbReference type="RefSeq" id="WP_094264816.1">
    <property type="nucleotide sequence ID" value="NZ_NOWF01000007.1"/>
</dbReference>
<keyword evidence="2" id="KW-1185">Reference proteome</keyword>
<dbReference type="EMBL" id="NOWF01000007">
    <property type="protein sequence ID" value="OYD07073.1"/>
    <property type="molecule type" value="Genomic_DNA"/>
</dbReference>